<reference evidence="2" key="3">
    <citation type="journal article" date="2017" name="Nature">
        <title>Genome sequence of the progenitor of the wheat D genome Aegilops tauschii.</title>
        <authorList>
            <person name="Luo M.C."/>
            <person name="Gu Y.Q."/>
            <person name="Puiu D."/>
            <person name="Wang H."/>
            <person name="Twardziok S.O."/>
            <person name="Deal K.R."/>
            <person name="Huo N."/>
            <person name="Zhu T."/>
            <person name="Wang L."/>
            <person name="Wang Y."/>
            <person name="McGuire P.E."/>
            <person name="Liu S."/>
            <person name="Long H."/>
            <person name="Ramasamy R.K."/>
            <person name="Rodriguez J.C."/>
            <person name="Van S.L."/>
            <person name="Yuan L."/>
            <person name="Wang Z."/>
            <person name="Xia Z."/>
            <person name="Xiao L."/>
            <person name="Anderson O.D."/>
            <person name="Ouyang S."/>
            <person name="Liang Y."/>
            <person name="Zimin A.V."/>
            <person name="Pertea G."/>
            <person name="Qi P."/>
            <person name="Bennetzen J.L."/>
            <person name="Dai X."/>
            <person name="Dawson M.W."/>
            <person name="Muller H.G."/>
            <person name="Kugler K."/>
            <person name="Rivarola-Duarte L."/>
            <person name="Spannagl M."/>
            <person name="Mayer K.F.X."/>
            <person name="Lu F.H."/>
            <person name="Bevan M.W."/>
            <person name="Leroy P."/>
            <person name="Li P."/>
            <person name="You F.M."/>
            <person name="Sun Q."/>
            <person name="Liu Z."/>
            <person name="Lyons E."/>
            <person name="Wicker T."/>
            <person name="Salzberg S.L."/>
            <person name="Devos K.M."/>
            <person name="Dvorak J."/>
        </authorList>
    </citation>
    <scope>NUCLEOTIDE SEQUENCE [LARGE SCALE GENOMIC DNA]</scope>
    <source>
        <strain evidence="2">cv. AL8/78</strain>
    </source>
</reference>
<reference evidence="3" key="2">
    <citation type="journal article" date="2017" name="Nat. Plants">
        <title>The Aegilops tauschii genome reveals multiple impacts of transposons.</title>
        <authorList>
            <person name="Zhao G."/>
            <person name="Zou C."/>
            <person name="Li K."/>
            <person name="Wang K."/>
            <person name="Li T."/>
            <person name="Gao L."/>
            <person name="Zhang X."/>
            <person name="Wang H."/>
            <person name="Yang Z."/>
            <person name="Liu X."/>
            <person name="Jiang W."/>
            <person name="Mao L."/>
            <person name="Kong X."/>
            <person name="Jiao Y."/>
            <person name="Jia J."/>
        </authorList>
    </citation>
    <scope>NUCLEOTIDE SEQUENCE [LARGE SCALE GENOMIC DNA]</scope>
    <source>
        <strain evidence="3">cv. AL8/78</strain>
    </source>
</reference>
<keyword evidence="3" id="KW-1185">Reference proteome</keyword>
<evidence type="ECO:0000313" key="2">
    <source>
        <dbReference type="EnsemblPlants" id="AET2Gv20803900.1"/>
    </source>
</evidence>
<reference evidence="3" key="1">
    <citation type="journal article" date="2014" name="Science">
        <title>Ancient hybridizations among the ancestral genomes of bread wheat.</title>
        <authorList>
            <consortium name="International Wheat Genome Sequencing Consortium,"/>
            <person name="Marcussen T."/>
            <person name="Sandve S.R."/>
            <person name="Heier L."/>
            <person name="Spannagl M."/>
            <person name="Pfeifer M."/>
            <person name="Jakobsen K.S."/>
            <person name="Wulff B.B."/>
            <person name="Steuernagel B."/>
            <person name="Mayer K.F."/>
            <person name="Olsen O.A."/>
        </authorList>
    </citation>
    <scope>NUCLEOTIDE SEQUENCE [LARGE SCALE GENOMIC DNA]</scope>
    <source>
        <strain evidence="3">cv. AL8/78</strain>
    </source>
</reference>
<evidence type="ECO:0000256" key="1">
    <source>
        <dbReference type="SAM" id="MobiDB-lite"/>
    </source>
</evidence>
<proteinExistence type="predicted"/>
<accession>A0A453CCC1</accession>
<reference evidence="2" key="4">
    <citation type="submission" date="2019-03" db="UniProtKB">
        <authorList>
            <consortium name="EnsemblPlants"/>
        </authorList>
    </citation>
    <scope>IDENTIFICATION</scope>
</reference>
<evidence type="ECO:0000313" key="3">
    <source>
        <dbReference type="Proteomes" id="UP000015105"/>
    </source>
</evidence>
<protein>
    <submittedName>
        <fullName evidence="2">Uncharacterized protein</fullName>
    </submittedName>
</protein>
<dbReference type="AlphaFoldDB" id="A0A453CCC1"/>
<organism evidence="2 3">
    <name type="scientific">Aegilops tauschii subsp. strangulata</name>
    <name type="common">Goatgrass</name>
    <dbReference type="NCBI Taxonomy" id="200361"/>
    <lineage>
        <taxon>Eukaryota</taxon>
        <taxon>Viridiplantae</taxon>
        <taxon>Streptophyta</taxon>
        <taxon>Embryophyta</taxon>
        <taxon>Tracheophyta</taxon>
        <taxon>Spermatophyta</taxon>
        <taxon>Magnoliopsida</taxon>
        <taxon>Liliopsida</taxon>
        <taxon>Poales</taxon>
        <taxon>Poaceae</taxon>
        <taxon>BOP clade</taxon>
        <taxon>Pooideae</taxon>
        <taxon>Triticodae</taxon>
        <taxon>Triticeae</taxon>
        <taxon>Triticinae</taxon>
        <taxon>Aegilops</taxon>
    </lineage>
</organism>
<dbReference type="Gramene" id="AET2Gv20803900.1">
    <property type="protein sequence ID" value="AET2Gv20803900.1"/>
    <property type="gene ID" value="AET2Gv20803900"/>
</dbReference>
<feature type="region of interest" description="Disordered" evidence="1">
    <location>
        <begin position="32"/>
        <end position="59"/>
    </location>
</feature>
<reference evidence="2" key="5">
    <citation type="journal article" date="2021" name="G3 (Bethesda)">
        <title>Aegilops tauschii genome assembly Aet v5.0 features greater sequence contiguity and improved annotation.</title>
        <authorList>
            <person name="Wang L."/>
            <person name="Zhu T."/>
            <person name="Rodriguez J.C."/>
            <person name="Deal K.R."/>
            <person name="Dubcovsky J."/>
            <person name="McGuire P.E."/>
            <person name="Lux T."/>
            <person name="Spannagl M."/>
            <person name="Mayer K.F.X."/>
            <person name="Baldrich P."/>
            <person name="Meyers B.C."/>
            <person name="Huo N."/>
            <person name="Gu Y.Q."/>
            <person name="Zhou H."/>
            <person name="Devos K.M."/>
            <person name="Bennetzen J.L."/>
            <person name="Unver T."/>
            <person name="Budak H."/>
            <person name="Gulick P.J."/>
            <person name="Galiba G."/>
            <person name="Kalapos B."/>
            <person name="Nelson D.R."/>
            <person name="Li P."/>
            <person name="You F.M."/>
            <person name="Luo M.C."/>
            <person name="Dvorak J."/>
        </authorList>
    </citation>
    <scope>NUCLEOTIDE SEQUENCE [LARGE SCALE GENOMIC DNA]</scope>
    <source>
        <strain evidence="2">cv. AL8/78</strain>
    </source>
</reference>
<dbReference type="EnsemblPlants" id="AET2Gv20803900.1">
    <property type="protein sequence ID" value="AET2Gv20803900.1"/>
    <property type="gene ID" value="AET2Gv20803900"/>
</dbReference>
<sequence>NIPEVRARSRAMEGKIGGSIAAEQGEILKGKKASALEGGETRKMNKASASQRGEIRASQGTEVLKRKKELAEAIAAEGRRWLGWKKQPSGSGKKRKVVVKRRLPQALIDFLIASPCKLVDELPDDVLAEKDYEYRETYAEKKDKAQKINAYNQTLIDQYYANGYAEDESEVSDDEEETVEN</sequence>
<dbReference type="Proteomes" id="UP000015105">
    <property type="component" value="Chromosome 2D"/>
</dbReference>
<name>A0A453CCC1_AEGTS</name>